<evidence type="ECO:0000259" key="7">
    <source>
        <dbReference type="Pfam" id="PF02668"/>
    </source>
</evidence>
<dbReference type="GO" id="GO:0016706">
    <property type="term" value="F:2-oxoglutarate-dependent dioxygenase activity"/>
    <property type="evidence" value="ECO:0007669"/>
    <property type="project" value="TreeGrafter"/>
</dbReference>
<evidence type="ECO:0000313" key="8">
    <source>
        <dbReference type="EMBL" id="EKG19755.1"/>
    </source>
</evidence>
<dbReference type="PANTHER" id="PTHR30468">
    <property type="entry name" value="ALPHA-KETOGLUTARATE-DEPENDENT SULFONATE DIOXYGENASE"/>
    <property type="match status" value="1"/>
</dbReference>
<gene>
    <name evidence="8" type="ORF">MPH_02948</name>
</gene>
<dbReference type="InterPro" id="IPR042098">
    <property type="entry name" value="TauD-like_sf"/>
</dbReference>
<evidence type="ECO:0000256" key="3">
    <source>
        <dbReference type="ARBA" id="ARBA00022723"/>
    </source>
</evidence>
<organism evidence="8 9">
    <name type="scientific">Macrophomina phaseolina (strain MS6)</name>
    <name type="common">Charcoal rot fungus</name>
    <dbReference type="NCBI Taxonomy" id="1126212"/>
    <lineage>
        <taxon>Eukaryota</taxon>
        <taxon>Fungi</taxon>
        <taxon>Dikarya</taxon>
        <taxon>Ascomycota</taxon>
        <taxon>Pezizomycotina</taxon>
        <taxon>Dothideomycetes</taxon>
        <taxon>Dothideomycetes incertae sedis</taxon>
        <taxon>Botryosphaeriales</taxon>
        <taxon>Botryosphaeriaceae</taxon>
        <taxon>Macrophomina</taxon>
    </lineage>
</organism>
<accession>K2SSP4</accession>
<dbReference type="Gene3D" id="3.60.130.10">
    <property type="entry name" value="Clavaminate synthase-like"/>
    <property type="match status" value="1"/>
</dbReference>
<keyword evidence="6" id="KW-0408">Iron</keyword>
<evidence type="ECO:0000256" key="5">
    <source>
        <dbReference type="ARBA" id="ARBA00023002"/>
    </source>
</evidence>
<comment type="caution">
    <text evidence="8">The sequence shown here is derived from an EMBL/GenBank/DDBJ whole genome shotgun (WGS) entry which is preliminary data.</text>
</comment>
<dbReference type="InterPro" id="IPR003819">
    <property type="entry name" value="TauD/TfdA-like"/>
</dbReference>
<keyword evidence="5" id="KW-0560">Oxidoreductase</keyword>
<evidence type="ECO:0000313" key="9">
    <source>
        <dbReference type="Proteomes" id="UP000007129"/>
    </source>
</evidence>
<dbReference type="SUPFAM" id="SSF51197">
    <property type="entry name" value="Clavaminate synthase-like"/>
    <property type="match status" value="1"/>
</dbReference>
<sequence length="157" mass="17608">MKVYDGERGAPENVGLDFKLSQPMVRTHPVTGWKTLFAGGLHCRRVDGVSDIESQELLAKILRLVSDNHDLQVRFRWNTANDIGKQLRPLCNLAATNLHLLFQAIWDNRCVLHCPTQDHYGLGPRGGFRTMSIAEKPYLDPSSPSRRAALAVPKKAH</sequence>
<evidence type="ECO:0000256" key="6">
    <source>
        <dbReference type="ARBA" id="ARBA00023004"/>
    </source>
</evidence>
<dbReference type="InParanoid" id="K2SSP4"/>
<protein>
    <submittedName>
        <fullName evidence="8">Taurine catabolism dioxygenase TauD/TfdA</fullName>
    </submittedName>
</protein>
<evidence type="ECO:0000256" key="2">
    <source>
        <dbReference type="ARBA" id="ARBA00005896"/>
    </source>
</evidence>
<dbReference type="Proteomes" id="UP000007129">
    <property type="component" value="Unassembled WGS sequence"/>
</dbReference>
<keyword evidence="3" id="KW-0479">Metal-binding</keyword>
<dbReference type="PANTHER" id="PTHR30468:SF10">
    <property type="entry name" value="TAUD_TFDA-LIKE DOMAIN-CONTAINING PROTEIN"/>
    <property type="match status" value="1"/>
</dbReference>
<dbReference type="STRING" id="1126212.K2SSP4"/>
<dbReference type="EMBL" id="AHHD01000114">
    <property type="protein sequence ID" value="EKG19755.1"/>
    <property type="molecule type" value="Genomic_DNA"/>
</dbReference>
<dbReference type="AlphaFoldDB" id="K2SSP4"/>
<dbReference type="GO" id="GO:0046872">
    <property type="term" value="F:metal ion binding"/>
    <property type="evidence" value="ECO:0007669"/>
    <property type="project" value="UniProtKB-KW"/>
</dbReference>
<keyword evidence="4 8" id="KW-0223">Dioxygenase</keyword>
<reference evidence="8 9" key="1">
    <citation type="journal article" date="2012" name="BMC Genomics">
        <title>Tools to kill: Genome of one of the most destructive plant pathogenic fungi Macrophomina phaseolina.</title>
        <authorList>
            <person name="Islam M.S."/>
            <person name="Haque M.S."/>
            <person name="Islam M.M."/>
            <person name="Emdad E.M."/>
            <person name="Halim A."/>
            <person name="Hossen Q.M.M."/>
            <person name="Hossain M.Z."/>
            <person name="Ahmed B."/>
            <person name="Rahim S."/>
            <person name="Rahman M.S."/>
            <person name="Alam M.M."/>
            <person name="Hou S."/>
            <person name="Wan X."/>
            <person name="Saito J.A."/>
            <person name="Alam M."/>
        </authorList>
    </citation>
    <scope>NUCLEOTIDE SEQUENCE [LARGE SCALE GENOMIC DNA]</scope>
    <source>
        <strain evidence="8 9">MS6</strain>
    </source>
</reference>
<dbReference type="OrthoDB" id="10257314at2759"/>
<evidence type="ECO:0000256" key="1">
    <source>
        <dbReference type="ARBA" id="ARBA00001954"/>
    </source>
</evidence>
<name>K2SSP4_MACPH</name>
<evidence type="ECO:0000256" key="4">
    <source>
        <dbReference type="ARBA" id="ARBA00022964"/>
    </source>
</evidence>
<comment type="cofactor">
    <cofactor evidence="1">
        <name>Fe(2+)</name>
        <dbReference type="ChEBI" id="CHEBI:29033"/>
    </cofactor>
</comment>
<proteinExistence type="inferred from homology"/>
<dbReference type="InterPro" id="IPR051323">
    <property type="entry name" value="AtsK-like"/>
</dbReference>
<dbReference type="GO" id="GO:0005737">
    <property type="term" value="C:cytoplasm"/>
    <property type="evidence" value="ECO:0007669"/>
    <property type="project" value="TreeGrafter"/>
</dbReference>
<dbReference type="VEuPathDB" id="FungiDB:MPH_02948"/>
<feature type="domain" description="TauD/TfdA-like" evidence="7">
    <location>
        <begin position="19"/>
        <end position="79"/>
    </location>
</feature>
<dbReference type="Pfam" id="PF02668">
    <property type="entry name" value="TauD"/>
    <property type="match status" value="1"/>
</dbReference>
<comment type="similarity">
    <text evidence="2">Belongs to the TfdA dioxygenase family.</text>
</comment>
<dbReference type="HOGENOM" id="CLU_036005_5_3_1"/>